<accession>A0A8X6L9Q8</accession>
<organism evidence="1 2">
    <name type="scientific">Trichonephila clavata</name>
    <name type="common">Joro spider</name>
    <name type="synonym">Nephila clavata</name>
    <dbReference type="NCBI Taxonomy" id="2740835"/>
    <lineage>
        <taxon>Eukaryota</taxon>
        <taxon>Metazoa</taxon>
        <taxon>Ecdysozoa</taxon>
        <taxon>Arthropoda</taxon>
        <taxon>Chelicerata</taxon>
        <taxon>Arachnida</taxon>
        <taxon>Araneae</taxon>
        <taxon>Araneomorphae</taxon>
        <taxon>Entelegynae</taxon>
        <taxon>Araneoidea</taxon>
        <taxon>Nephilidae</taxon>
        <taxon>Trichonephila</taxon>
    </lineage>
</organism>
<evidence type="ECO:0000313" key="2">
    <source>
        <dbReference type="Proteomes" id="UP000887116"/>
    </source>
</evidence>
<name>A0A8X6L9Q8_TRICU</name>
<protein>
    <submittedName>
        <fullName evidence="1">Uncharacterized protein</fullName>
    </submittedName>
</protein>
<keyword evidence="2" id="KW-1185">Reference proteome</keyword>
<comment type="caution">
    <text evidence="1">The sequence shown here is derived from an EMBL/GenBank/DDBJ whole genome shotgun (WGS) entry which is preliminary data.</text>
</comment>
<gene>
    <name evidence="1" type="ORF">TNCT_481341</name>
</gene>
<dbReference type="Proteomes" id="UP000887116">
    <property type="component" value="Unassembled WGS sequence"/>
</dbReference>
<proteinExistence type="predicted"/>
<dbReference type="AlphaFoldDB" id="A0A8X6L9Q8"/>
<reference evidence="1" key="1">
    <citation type="submission" date="2020-07" db="EMBL/GenBank/DDBJ databases">
        <title>Multicomponent nature underlies the extraordinary mechanical properties of spider dragline silk.</title>
        <authorList>
            <person name="Kono N."/>
            <person name="Nakamura H."/>
            <person name="Mori M."/>
            <person name="Yoshida Y."/>
            <person name="Ohtoshi R."/>
            <person name="Malay A.D."/>
            <person name="Moran D.A.P."/>
            <person name="Tomita M."/>
            <person name="Numata K."/>
            <person name="Arakawa K."/>
        </authorList>
    </citation>
    <scope>NUCLEOTIDE SEQUENCE</scope>
</reference>
<dbReference type="EMBL" id="BMAO01015275">
    <property type="protein sequence ID" value="GFR00702.1"/>
    <property type="molecule type" value="Genomic_DNA"/>
</dbReference>
<evidence type="ECO:0000313" key="1">
    <source>
        <dbReference type="EMBL" id="GFR00702.1"/>
    </source>
</evidence>
<sequence length="161" mass="18094">MRNKTNLSSRPARCLDSELSWFSYRSGVSQSQQNYSVAIPPFNTIRFAWEWESEMRIVLVTRQVIASRCHLVVKIRRAGRLCSCTNEVGLLRGRPDADLAHAPMRDDLGCAPSHEFKGVGLEVGGDSQFLACHEITSLKFWALRRLSVEFVVAAALKDLGR</sequence>